<proteinExistence type="predicted"/>
<evidence type="ECO:0000313" key="3">
    <source>
        <dbReference type="Proteomes" id="UP000318126"/>
    </source>
</evidence>
<gene>
    <name evidence="2" type="ORF">FN961_01655</name>
</gene>
<dbReference type="EMBL" id="VKGK01000001">
    <property type="protein sequence ID" value="TRY16354.1"/>
    <property type="molecule type" value="Genomic_DNA"/>
</dbReference>
<dbReference type="Gene3D" id="3.40.190.10">
    <property type="entry name" value="Periplasmic binding protein-like II"/>
    <property type="match status" value="2"/>
</dbReference>
<dbReference type="Pfam" id="PF00497">
    <property type="entry name" value="SBP_bac_3"/>
    <property type="match status" value="1"/>
</dbReference>
<organism evidence="2 3">
    <name type="scientific">Shewanella hanedai</name>
    <name type="common">Alteromonas hanedai</name>
    <dbReference type="NCBI Taxonomy" id="25"/>
    <lineage>
        <taxon>Bacteria</taxon>
        <taxon>Pseudomonadati</taxon>
        <taxon>Pseudomonadota</taxon>
        <taxon>Gammaproteobacteria</taxon>
        <taxon>Alteromonadales</taxon>
        <taxon>Shewanellaceae</taxon>
        <taxon>Shewanella</taxon>
    </lineage>
</organism>
<reference evidence="3" key="1">
    <citation type="submission" date="2019-07" db="EMBL/GenBank/DDBJ databases">
        <title>Shewanella sp. YLB-08 draft genomic sequence.</title>
        <authorList>
            <person name="Yu L."/>
        </authorList>
    </citation>
    <scope>NUCLEOTIDE SEQUENCE [LARGE SCALE GENOMIC DNA]</scope>
    <source>
        <strain evidence="3">JCM 20706</strain>
    </source>
</reference>
<dbReference type="SUPFAM" id="SSF53850">
    <property type="entry name" value="Periplasmic binding protein-like II"/>
    <property type="match status" value="1"/>
</dbReference>
<keyword evidence="3" id="KW-1185">Reference proteome</keyword>
<feature type="domain" description="Solute-binding protein family 3/N-terminal" evidence="1">
    <location>
        <begin position="45"/>
        <end position="228"/>
    </location>
</feature>
<evidence type="ECO:0000313" key="2">
    <source>
        <dbReference type="EMBL" id="TRY16354.1"/>
    </source>
</evidence>
<protein>
    <submittedName>
        <fullName evidence="2">Amino acid ABC transporter substrate-binding protein</fullName>
    </submittedName>
</protein>
<dbReference type="Proteomes" id="UP000318126">
    <property type="component" value="Unassembled WGS sequence"/>
</dbReference>
<dbReference type="InterPro" id="IPR001638">
    <property type="entry name" value="Solute-binding_3/MltF_N"/>
</dbReference>
<dbReference type="RefSeq" id="WP_143562800.1">
    <property type="nucleotide sequence ID" value="NZ_BMPL01000001.1"/>
</dbReference>
<evidence type="ECO:0000259" key="1">
    <source>
        <dbReference type="Pfam" id="PF00497"/>
    </source>
</evidence>
<comment type="caution">
    <text evidence="2">The sequence shown here is derived from an EMBL/GenBank/DDBJ whole genome shotgun (WGS) entry which is preliminary data.</text>
</comment>
<dbReference type="AlphaFoldDB" id="A0A553JV81"/>
<accession>A0A553JV81</accession>
<name>A0A553JV81_SHEHA</name>
<sequence>MKGNIILFVLLTLTTMECIAKEYQFVSIENLIEQEVGRKVLPHFYQKLGHTITIKPLPGKRASSMLSTGEKDGEIMRIFSYGIEYPHAIRVPTPYYSLQTMAFYKKDSGVVINRKEDLEHYKIVKVRGVKHTDNITKGMPFVYDMDSTQAMMDFLELGRAQIALTNTIDGLLTIKARGYTDIVNLNEPLDELYLYHYIHQDHPQLVVEINNVIKQMNASGELANIIKQAEKAVFTQD</sequence>
<dbReference type="OrthoDB" id="8255022at2"/>